<feature type="non-terminal residue" evidence="3">
    <location>
        <position position="1"/>
    </location>
</feature>
<dbReference type="EMBL" id="QYZD01000082">
    <property type="protein sequence ID" value="RJG15191.1"/>
    <property type="molecule type" value="Genomic_DNA"/>
</dbReference>
<evidence type="ECO:0000259" key="2">
    <source>
        <dbReference type="Pfam" id="PF09000"/>
    </source>
</evidence>
<dbReference type="InterPro" id="IPR009105">
    <property type="entry name" value="Colicin_E3_ribonuclease"/>
</dbReference>
<name>A0A3A3GQN4_PANTH</name>
<evidence type="ECO:0000256" key="1">
    <source>
        <dbReference type="SAM" id="MobiDB-lite"/>
    </source>
</evidence>
<dbReference type="Pfam" id="PF09000">
    <property type="entry name" value="Cytotoxic"/>
    <property type="match status" value="1"/>
</dbReference>
<comment type="caution">
    <text evidence="3">The sequence shown here is derived from an EMBL/GenBank/DDBJ whole genome shotgun (WGS) entry which is preliminary data.</text>
</comment>
<dbReference type="InterPro" id="IPR036725">
    <property type="entry name" value="ColE3_ribonuclease_sf"/>
</dbReference>
<proteinExistence type="predicted"/>
<dbReference type="Gene3D" id="3.10.380.10">
    <property type="entry name" value="Colicin E3-like ribonuclease domain"/>
    <property type="match status" value="1"/>
</dbReference>
<dbReference type="SUPFAM" id="SSF63840">
    <property type="entry name" value="Ribonuclease domain of colicin E3"/>
    <property type="match status" value="1"/>
</dbReference>
<protein>
    <recommendedName>
        <fullName evidence="2">Colicin E3-like ribonuclease domain-containing protein</fullName>
    </recommendedName>
</protein>
<feature type="compositionally biased region" description="Basic and acidic residues" evidence="1">
    <location>
        <begin position="129"/>
        <end position="141"/>
    </location>
</feature>
<evidence type="ECO:0000313" key="4">
    <source>
        <dbReference type="Proteomes" id="UP000266177"/>
    </source>
</evidence>
<dbReference type="RefSeq" id="WP_310735708.1">
    <property type="nucleotide sequence ID" value="NZ_QYZD01000082.1"/>
</dbReference>
<sequence length="141" mass="15613">ELYQMFKSGGSNSPTPKKPSPQKPSKPNGKPPEGTGKADFDVVSFEKTIAKMNVNEKVALIRTTAADIAKQKNWKKDSKLTKQNGRDVYFDSETGNYYALDTQHGRFEVVNKKGKHQGEVNFNLNSTKPADKSGGHDLKVK</sequence>
<organism evidence="3 4">
    <name type="scientific">Paenibacillus thiaminolyticus</name>
    <name type="common">Bacillus thiaminolyticus</name>
    <dbReference type="NCBI Taxonomy" id="49283"/>
    <lineage>
        <taxon>Bacteria</taxon>
        <taxon>Bacillati</taxon>
        <taxon>Bacillota</taxon>
        <taxon>Bacilli</taxon>
        <taxon>Bacillales</taxon>
        <taxon>Paenibacillaceae</taxon>
        <taxon>Paenibacillus</taxon>
    </lineage>
</organism>
<feature type="region of interest" description="Disordered" evidence="1">
    <location>
        <begin position="119"/>
        <end position="141"/>
    </location>
</feature>
<dbReference type="Proteomes" id="UP000266177">
    <property type="component" value="Unassembled WGS sequence"/>
</dbReference>
<dbReference type="AlphaFoldDB" id="A0A3A3GQN4"/>
<evidence type="ECO:0000313" key="3">
    <source>
        <dbReference type="EMBL" id="RJG15191.1"/>
    </source>
</evidence>
<feature type="domain" description="Colicin E3-like ribonuclease" evidence="2">
    <location>
        <begin position="71"/>
        <end position="124"/>
    </location>
</feature>
<dbReference type="GO" id="GO:0003723">
    <property type="term" value="F:RNA binding"/>
    <property type="evidence" value="ECO:0007669"/>
    <property type="project" value="InterPro"/>
</dbReference>
<reference evidence="3 4" key="1">
    <citation type="submission" date="2018-09" db="EMBL/GenBank/DDBJ databases">
        <title>Paenibacillus SK2017-BO5.</title>
        <authorList>
            <person name="Piskunova J.V."/>
            <person name="Dubiley S.A."/>
            <person name="Severinov K.V."/>
        </authorList>
    </citation>
    <scope>NUCLEOTIDE SEQUENCE [LARGE SCALE GENOMIC DNA]</scope>
    <source>
        <strain evidence="3 4">BO5</strain>
    </source>
</reference>
<dbReference type="GO" id="GO:0016788">
    <property type="term" value="F:hydrolase activity, acting on ester bonds"/>
    <property type="evidence" value="ECO:0007669"/>
    <property type="project" value="InterPro"/>
</dbReference>
<feature type="region of interest" description="Disordered" evidence="1">
    <location>
        <begin position="1"/>
        <end position="39"/>
    </location>
</feature>
<dbReference type="GO" id="GO:0043022">
    <property type="term" value="F:ribosome binding"/>
    <property type="evidence" value="ECO:0007669"/>
    <property type="project" value="InterPro"/>
</dbReference>
<gene>
    <name evidence="3" type="ORF">DQX05_29895</name>
</gene>
<accession>A0A3A3GQN4</accession>